<proteinExistence type="predicted"/>
<keyword evidence="4 9" id="KW-1133">Transmembrane helix</keyword>
<dbReference type="InterPro" id="IPR017452">
    <property type="entry name" value="GPCR_Rhodpsn_7TM"/>
</dbReference>
<feature type="transmembrane region" description="Helical" evidence="9">
    <location>
        <begin position="21"/>
        <end position="45"/>
    </location>
</feature>
<evidence type="ECO:0000256" key="8">
    <source>
        <dbReference type="ARBA" id="ARBA00023224"/>
    </source>
</evidence>
<evidence type="ECO:0000256" key="9">
    <source>
        <dbReference type="SAM" id="Phobius"/>
    </source>
</evidence>
<accession>A0AAV2H304</accession>
<organism evidence="11 12">
    <name type="scientific">Lymnaea stagnalis</name>
    <name type="common">Great pond snail</name>
    <name type="synonym">Helix stagnalis</name>
    <dbReference type="NCBI Taxonomy" id="6523"/>
    <lineage>
        <taxon>Eukaryota</taxon>
        <taxon>Metazoa</taxon>
        <taxon>Spiralia</taxon>
        <taxon>Lophotrochozoa</taxon>
        <taxon>Mollusca</taxon>
        <taxon>Gastropoda</taxon>
        <taxon>Heterobranchia</taxon>
        <taxon>Euthyneura</taxon>
        <taxon>Panpulmonata</taxon>
        <taxon>Hygrophila</taxon>
        <taxon>Lymnaeoidea</taxon>
        <taxon>Lymnaeidae</taxon>
        <taxon>Lymnaea</taxon>
    </lineage>
</organism>
<sequence>NGINIKIFAGLDLRNCVNVSFLILSISDFAYLLVDYIVFLLNILMVEGYRLSVEPISFIIYFLTFNRLFYDLSNTVTCFIAVTRCCCIVFPFRFKTVFTRSRTLTIIGIIYILFLSEYMPLIAYVGLDGVYNAVLNMTQTGIRYPPSRLAMVRVISDILNKNTLLLATFSVSLLCLVVIRNALSSASKFQSSLVTQSLNVPELSKSVHNSTGDPGRGLKSPKLLQSSSELRVIKGVSIVLIMSMLSHIPQMCLCYGKLIVPELSYGLRYGNWYVLINAIAMFVVEVNTSAKCFVYYRFNGRYRERLKSWFKLWSKMKK</sequence>
<protein>
    <recommendedName>
        <fullName evidence="10">G-protein coupled receptors family 1 profile domain-containing protein</fullName>
    </recommendedName>
</protein>
<gene>
    <name evidence="11" type="ORF">GSLYS_00000801001</name>
</gene>
<dbReference type="GO" id="GO:0005886">
    <property type="term" value="C:plasma membrane"/>
    <property type="evidence" value="ECO:0007669"/>
    <property type="project" value="UniProtKB-SubCell"/>
</dbReference>
<keyword evidence="12" id="KW-1185">Reference proteome</keyword>
<evidence type="ECO:0000256" key="4">
    <source>
        <dbReference type="ARBA" id="ARBA00022989"/>
    </source>
</evidence>
<keyword evidence="5" id="KW-0297">G-protein coupled receptor</keyword>
<feature type="transmembrane region" description="Helical" evidence="9">
    <location>
        <begin position="104"/>
        <end position="127"/>
    </location>
</feature>
<evidence type="ECO:0000313" key="12">
    <source>
        <dbReference type="Proteomes" id="UP001497497"/>
    </source>
</evidence>
<feature type="non-terminal residue" evidence="11">
    <location>
        <position position="1"/>
    </location>
</feature>
<dbReference type="InterPro" id="IPR050569">
    <property type="entry name" value="TAAR"/>
</dbReference>
<evidence type="ECO:0000256" key="6">
    <source>
        <dbReference type="ARBA" id="ARBA00023136"/>
    </source>
</evidence>
<dbReference type="SUPFAM" id="SSF81321">
    <property type="entry name" value="Family A G protein-coupled receptor-like"/>
    <property type="match status" value="1"/>
</dbReference>
<comment type="caution">
    <text evidence="11">The sequence shown here is derived from an EMBL/GenBank/DDBJ whole genome shotgun (WGS) entry which is preliminary data.</text>
</comment>
<dbReference type="Pfam" id="PF10328">
    <property type="entry name" value="7TM_GPCR_Srx"/>
    <property type="match status" value="1"/>
</dbReference>
<reference evidence="11 12" key="1">
    <citation type="submission" date="2024-04" db="EMBL/GenBank/DDBJ databases">
        <authorList>
            <consortium name="Genoscope - CEA"/>
            <person name="William W."/>
        </authorList>
    </citation>
    <scope>NUCLEOTIDE SEQUENCE [LARGE SCALE GENOMIC DNA]</scope>
</reference>
<evidence type="ECO:0000259" key="10">
    <source>
        <dbReference type="PROSITE" id="PS50262"/>
    </source>
</evidence>
<dbReference type="PANTHER" id="PTHR24249">
    <property type="entry name" value="HISTAMINE RECEPTOR-RELATED G-PROTEIN COUPLED RECEPTOR"/>
    <property type="match status" value="1"/>
</dbReference>
<comment type="subcellular location">
    <subcellularLocation>
        <location evidence="1">Cell membrane</location>
        <topology evidence="1">Multi-pass membrane protein</topology>
    </subcellularLocation>
</comment>
<evidence type="ECO:0000313" key="11">
    <source>
        <dbReference type="EMBL" id="CAL1526624.1"/>
    </source>
</evidence>
<dbReference type="Proteomes" id="UP001497497">
    <property type="component" value="Unassembled WGS sequence"/>
</dbReference>
<evidence type="ECO:0000256" key="7">
    <source>
        <dbReference type="ARBA" id="ARBA00023170"/>
    </source>
</evidence>
<dbReference type="InterPro" id="IPR019430">
    <property type="entry name" value="7TM_GPCR_serpentine_rcpt_Srx"/>
</dbReference>
<evidence type="ECO:0000256" key="2">
    <source>
        <dbReference type="ARBA" id="ARBA00022475"/>
    </source>
</evidence>
<keyword evidence="8" id="KW-0807">Transducer</keyword>
<evidence type="ECO:0000256" key="3">
    <source>
        <dbReference type="ARBA" id="ARBA00022692"/>
    </source>
</evidence>
<name>A0AAV2H304_LYMST</name>
<feature type="domain" description="G-protein coupled receptors family 1 profile" evidence="10">
    <location>
        <begin position="1"/>
        <end position="295"/>
    </location>
</feature>
<evidence type="ECO:0000256" key="1">
    <source>
        <dbReference type="ARBA" id="ARBA00004651"/>
    </source>
</evidence>
<feature type="transmembrane region" description="Helical" evidence="9">
    <location>
        <begin position="272"/>
        <end position="296"/>
    </location>
</feature>
<keyword evidence="6 9" id="KW-0472">Membrane</keyword>
<dbReference type="EMBL" id="CAXITT010000007">
    <property type="protein sequence ID" value="CAL1526624.1"/>
    <property type="molecule type" value="Genomic_DNA"/>
</dbReference>
<dbReference type="PROSITE" id="PS50262">
    <property type="entry name" value="G_PROTEIN_RECEP_F1_2"/>
    <property type="match status" value="1"/>
</dbReference>
<dbReference type="AlphaFoldDB" id="A0AAV2H304"/>
<dbReference type="PANTHER" id="PTHR24249:SF372">
    <property type="entry name" value="G-PROTEIN COUPLED RECEPTORS FAMILY 1 PROFILE DOMAIN-CONTAINING PROTEIN"/>
    <property type="match status" value="1"/>
</dbReference>
<feature type="transmembrane region" description="Helical" evidence="9">
    <location>
        <begin position="236"/>
        <end position="260"/>
    </location>
</feature>
<keyword evidence="2" id="KW-1003">Cell membrane</keyword>
<keyword evidence="3 9" id="KW-0812">Transmembrane</keyword>
<feature type="transmembrane region" description="Helical" evidence="9">
    <location>
        <begin position="72"/>
        <end position="92"/>
    </location>
</feature>
<feature type="transmembrane region" description="Helical" evidence="9">
    <location>
        <begin position="164"/>
        <end position="183"/>
    </location>
</feature>
<evidence type="ECO:0000256" key="5">
    <source>
        <dbReference type="ARBA" id="ARBA00023040"/>
    </source>
</evidence>
<keyword evidence="7" id="KW-0675">Receptor</keyword>
<dbReference type="GO" id="GO:0004930">
    <property type="term" value="F:G protein-coupled receptor activity"/>
    <property type="evidence" value="ECO:0007669"/>
    <property type="project" value="UniProtKB-KW"/>
</dbReference>
<dbReference type="Gene3D" id="1.20.1070.10">
    <property type="entry name" value="Rhodopsin 7-helix transmembrane proteins"/>
    <property type="match status" value="1"/>
</dbReference>